<dbReference type="GO" id="GO:0004190">
    <property type="term" value="F:aspartic-type endopeptidase activity"/>
    <property type="evidence" value="ECO:0007669"/>
    <property type="project" value="InterPro"/>
</dbReference>
<dbReference type="InterPro" id="IPR021109">
    <property type="entry name" value="Peptidase_aspartic_dom_sf"/>
</dbReference>
<dbReference type="Proteomes" id="UP001177023">
    <property type="component" value="Unassembled WGS sequence"/>
</dbReference>
<dbReference type="Gene3D" id="2.40.70.10">
    <property type="entry name" value="Acid Proteases"/>
    <property type="match status" value="2"/>
</dbReference>
<evidence type="ECO:0000256" key="2">
    <source>
        <dbReference type="SAM" id="SignalP"/>
    </source>
</evidence>
<comment type="caution">
    <text evidence="4">The sequence shown here is derived from an EMBL/GenBank/DDBJ whole genome shotgun (WGS) entry which is preliminary data.</text>
</comment>
<comment type="similarity">
    <text evidence="1">Belongs to the peptidase A1 family.</text>
</comment>
<dbReference type="AlphaFoldDB" id="A0AA36FQI0"/>
<dbReference type="PANTHER" id="PTHR47966">
    <property type="entry name" value="BETA-SITE APP-CLEAVING ENZYME, ISOFORM A-RELATED"/>
    <property type="match status" value="1"/>
</dbReference>
<dbReference type="EMBL" id="CATQJA010000078">
    <property type="protein sequence ID" value="CAJ0557721.1"/>
    <property type="molecule type" value="Genomic_DNA"/>
</dbReference>
<gene>
    <name evidence="4" type="ORF">MSPICULIGERA_LOCUS479</name>
</gene>
<proteinExistence type="inferred from homology"/>
<keyword evidence="2" id="KW-0732">Signal</keyword>
<evidence type="ECO:0000259" key="3">
    <source>
        <dbReference type="PROSITE" id="PS51767"/>
    </source>
</evidence>
<feature type="non-terminal residue" evidence="4">
    <location>
        <position position="1"/>
    </location>
</feature>
<reference evidence="4" key="1">
    <citation type="submission" date="2023-06" db="EMBL/GenBank/DDBJ databases">
        <authorList>
            <person name="Delattre M."/>
        </authorList>
    </citation>
    <scope>NUCLEOTIDE SEQUENCE</scope>
    <source>
        <strain evidence="4">AF72</strain>
    </source>
</reference>
<accession>A0AA36FQI0</accession>
<dbReference type="PANTHER" id="PTHR47966:SF51">
    <property type="entry name" value="BETA-SITE APP-CLEAVING ENZYME, ISOFORM A-RELATED"/>
    <property type="match status" value="1"/>
</dbReference>
<evidence type="ECO:0000256" key="1">
    <source>
        <dbReference type="ARBA" id="ARBA00007447"/>
    </source>
</evidence>
<protein>
    <recommendedName>
        <fullName evidence="3">Peptidase A1 domain-containing protein</fullName>
    </recommendedName>
</protein>
<evidence type="ECO:0000313" key="5">
    <source>
        <dbReference type="Proteomes" id="UP001177023"/>
    </source>
</evidence>
<dbReference type="SUPFAM" id="SSF50630">
    <property type="entry name" value="Acid proteases"/>
    <property type="match status" value="1"/>
</dbReference>
<organism evidence="4 5">
    <name type="scientific">Mesorhabditis spiculigera</name>
    <dbReference type="NCBI Taxonomy" id="96644"/>
    <lineage>
        <taxon>Eukaryota</taxon>
        <taxon>Metazoa</taxon>
        <taxon>Ecdysozoa</taxon>
        <taxon>Nematoda</taxon>
        <taxon>Chromadorea</taxon>
        <taxon>Rhabditida</taxon>
        <taxon>Rhabditina</taxon>
        <taxon>Rhabditomorpha</taxon>
        <taxon>Rhabditoidea</taxon>
        <taxon>Rhabditidae</taxon>
        <taxon>Mesorhabditinae</taxon>
        <taxon>Mesorhabditis</taxon>
    </lineage>
</organism>
<name>A0AA36FQI0_9BILA</name>
<dbReference type="PROSITE" id="PS51767">
    <property type="entry name" value="PEPTIDASE_A1"/>
    <property type="match status" value="1"/>
</dbReference>
<keyword evidence="5" id="KW-1185">Reference proteome</keyword>
<evidence type="ECO:0000313" key="4">
    <source>
        <dbReference type="EMBL" id="CAJ0557721.1"/>
    </source>
</evidence>
<feature type="signal peptide" evidence="2">
    <location>
        <begin position="1"/>
        <end position="19"/>
    </location>
</feature>
<dbReference type="Pfam" id="PF00026">
    <property type="entry name" value="Asp"/>
    <property type="match status" value="1"/>
</dbReference>
<dbReference type="InterPro" id="IPR001461">
    <property type="entry name" value="Aspartic_peptidase_A1"/>
</dbReference>
<sequence>MAAKLAYKLFSFFFLLALAVDGIVVELHGPSSAERRLHYDMLLSSSSGSVRDEKGIPTIGPYVKGLSIGTPYQPMQKISLTTTSADLLIFSKNFTRPAWAFNEEASDTFEWMNSTYTNLTATVDGSQMRMNGRVCMESFQFNHEVELFQDYILYFALIDSASNNSNEYPGNGISGIMGLGFPEQGSPHLDVAAVAFLNDADYEKGVTLNSYTCDQGGLQETVGIFSVSAHLDSAHCDRRQYIETPIYYDEQWSLHIPSFTYNGYDSKKGTIATINIQQLALGMPDDLYAQVAKVLGVDPTANFPYIDCYEDFPQISLKLANGTVTLGATAYIDKFADFPPTCRLIAYPIKATGFLNAWVFGYSVMVDQCLFLGWDRRVVGFAPATAKC</sequence>
<dbReference type="GO" id="GO:0006508">
    <property type="term" value="P:proteolysis"/>
    <property type="evidence" value="ECO:0007669"/>
    <property type="project" value="InterPro"/>
</dbReference>
<feature type="chain" id="PRO_5041416065" description="Peptidase A1 domain-containing protein" evidence="2">
    <location>
        <begin position="20"/>
        <end position="388"/>
    </location>
</feature>
<dbReference type="InterPro" id="IPR033121">
    <property type="entry name" value="PEPTIDASE_A1"/>
</dbReference>
<feature type="domain" description="Peptidase A1" evidence="3">
    <location>
        <begin position="62"/>
        <end position="382"/>
    </location>
</feature>